<accession>A0A8D8JK00</accession>
<proteinExistence type="predicted"/>
<name>A0A8D8JK00_CULPI</name>
<dbReference type="AlphaFoldDB" id="A0A8D8JK00"/>
<organism evidence="1">
    <name type="scientific">Culex pipiens</name>
    <name type="common">House mosquito</name>
    <dbReference type="NCBI Taxonomy" id="7175"/>
    <lineage>
        <taxon>Eukaryota</taxon>
        <taxon>Metazoa</taxon>
        <taxon>Ecdysozoa</taxon>
        <taxon>Arthropoda</taxon>
        <taxon>Hexapoda</taxon>
        <taxon>Insecta</taxon>
        <taxon>Pterygota</taxon>
        <taxon>Neoptera</taxon>
        <taxon>Endopterygota</taxon>
        <taxon>Diptera</taxon>
        <taxon>Nematocera</taxon>
        <taxon>Culicoidea</taxon>
        <taxon>Culicidae</taxon>
        <taxon>Culicinae</taxon>
        <taxon>Culicini</taxon>
        <taxon>Culex</taxon>
        <taxon>Culex</taxon>
    </lineage>
</organism>
<dbReference type="EMBL" id="HBUE01183419">
    <property type="protein sequence ID" value="CAG6521610.1"/>
    <property type="molecule type" value="Transcribed_RNA"/>
</dbReference>
<protein>
    <submittedName>
        <fullName evidence="1">(northern house mosquito) hypothetical protein</fullName>
    </submittedName>
</protein>
<evidence type="ECO:0000313" key="1">
    <source>
        <dbReference type="EMBL" id="CAG6573208.1"/>
    </source>
</evidence>
<dbReference type="EMBL" id="HBUE01289085">
    <property type="protein sequence ID" value="CAG6573208.1"/>
    <property type="molecule type" value="Transcribed_RNA"/>
</dbReference>
<reference evidence="1" key="1">
    <citation type="submission" date="2021-05" db="EMBL/GenBank/DDBJ databases">
        <authorList>
            <person name="Alioto T."/>
            <person name="Alioto T."/>
            <person name="Gomez Garrido J."/>
        </authorList>
    </citation>
    <scope>NUCLEOTIDE SEQUENCE</scope>
</reference>
<sequence>MHEVCLLRANCQMSRVAKSPDGRVAQKHRNILPRLEAPEPQSFPRRFSNVASRLTALRCSYRDVSAFWGWHRIVEQQSYDDALIVEPRMIRPGDPSSCSLL</sequence>